<sequence length="716" mass="81563">MDTCADRLPRLPACQLCYQKKIKCDSTRPKCTPCTKNGSECIILISSGEETLSRAEINHLEQQERELSARLQNLEDVVRTTDPTDQRSTDVGQTVSSIEGSNVSHGEGLGFMASLFTDPDLRRNNTELLQILAKVPSAPEPTVVPCGLPSSEDAEVLFEKYLSWSHVLNPCLCRDEVRTLYRRIFSSRPDNRTFPDYDLFRAFLILAIGSIFPYQNGTHSQHPEGYYLAALQHMGADFLTRGLDSVQDLLLVCRFGIYHRIGTSIWDVIRLCGRLCIEQGLHLDDRPRQSLLRTQMERRVFWQFYMIDRYSSTLLGKPFAIDDHDIETGFPADANDEDLVAANQSIRDLAEFQMSHVSLEPNEMSVFFTSIRLRQISSKIHTEFSKLARNHSEPSQNHLAPGHIYTTLGCLMQELQKWRDHAPNFQQPKCLFESQDWYDLLLAREQLYLVRRAIDLLPKRDSKIPRHVSILYLRTALSTIRVYSTLFQHRPLITHTRSYFHMMFTAGLSVMFCVSSATALDQEDVQRASDGLQQCEETLRDMVEQLSSARHYIIVFEALRRNTSRKLNRIAESLRSNAIGSAGINERWNSTVSSANLGRPSFNFRSGLHTDTGGETTGNRPNSGVQSYQSAEDTMSGHFNFSFPLDRTNGDTTSSLLNVGSNYTSLEVPENFSPDSDLFDWAFLNDDTLWNMETVLGEYVYGDPTRQYGFLDTFEF</sequence>
<dbReference type="EMBL" id="VUJX02000010">
    <property type="protein sequence ID" value="KAL0931565.1"/>
    <property type="molecule type" value="Genomic_DNA"/>
</dbReference>
<name>A0ACC3YI48_COLTU</name>
<protein>
    <submittedName>
        <fullName evidence="1">Zn(II)2Cys6 transcription factor</fullName>
    </submittedName>
</protein>
<evidence type="ECO:0000313" key="1">
    <source>
        <dbReference type="EMBL" id="KAL0931565.1"/>
    </source>
</evidence>
<reference evidence="1 2" key="1">
    <citation type="journal article" date="2020" name="Phytopathology">
        <title>Genome Sequence Resources of Colletotrichum truncatum, C. plurivorum, C. musicola, and C. sojae: Four Species Pathogenic to Soybean (Glycine max).</title>
        <authorList>
            <person name="Rogerio F."/>
            <person name="Boufleur T.R."/>
            <person name="Ciampi-Guillardi M."/>
            <person name="Sukno S.A."/>
            <person name="Thon M.R."/>
            <person name="Massola Junior N.S."/>
            <person name="Baroncelli R."/>
        </authorList>
    </citation>
    <scope>NUCLEOTIDE SEQUENCE [LARGE SCALE GENOMIC DNA]</scope>
    <source>
        <strain evidence="1 2">CMES1059</strain>
    </source>
</reference>
<comment type="caution">
    <text evidence="1">The sequence shown here is derived from an EMBL/GenBank/DDBJ whole genome shotgun (WGS) entry which is preliminary data.</text>
</comment>
<organism evidence="1 2">
    <name type="scientific">Colletotrichum truncatum</name>
    <name type="common">Anthracnose fungus</name>
    <name type="synonym">Colletotrichum capsici</name>
    <dbReference type="NCBI Taxonomy" id="5467"/>
    <lineage>
        <taxon>Eukaryota</taxon>
        <taxon>Fungi</taxon>
        <taxon>Dikarya</taxon>
        <taxon>Ascomycota</taxon>
        <taxon>Pezizomycotina</taxon>
        <taxon>Sordariomycetes</taxon>
        <taxon>Hypocreomycetidae</taxon>
        <taxon>Glomerellales</taxon>
        <taxon>Glomerellaceae</taxon>
        <taxon>Colletotrichum</taxon>
        <taxon>Colletotrichum truncatum species complex</taxon>
    </lineage>
</organism>
<dbReference type="Proteomes" id="UP000805649">
    <property type="component" value="Unassembled WGS sequence"/>
</dbReference>
<accession>A0ACC3YI48</accession>
<gene>
    <name evidence="1" type="ORF">CTRU02_214300</name>
</gene>
<keyword evidence="2" id="KW-1185">Reference proteome</keyword>
<evidence type="ECO:0000313" key="2">
    <source>
        <dbReference type="Proteomes" id="UP000805649"/>
    </source>
</evidence>
<proteinExistence type="predicted"/>